<organism evidence="2 3">
    <name type="scientific">Microbispora rosea</name>
    <dbReference type="NCBI Taxonomy" id="58117"/>
    <lineage>
        <taxon>Bacteria</taxon>
        <taxon>Bacillati</taxon>
        <taxon>Actinomycetota</taxon>
        <taxon>Actinomycetes</taxon>
        <taxon>Streptosporangiales</taxon>
        <taxon>Streptosporangiaceae</taxon>
        <taxon>Microbispora</taxon>
    </lineage>
</organism>
<dbReference type="PROSITE" id="PS01162">
    <property type="entry name" value="QOR_ZETA_CRYSTAL"/>
    <property type="match status" value="1"/>
</dbReference>
<dbReference type="Pfam" id="PF13602">
    <property type="entry name" value="ADH_zinc_N_2"/>
    <property type="match status" value="1"/>
</dbReference>
<dbReference type="GO" id="GO:0008270">
    <property type="term" value="F:zinc ion binding"/>
    <property type="evidence" value="ECO:0007669"/>
    <property type="project" value="InterPro"/>
</dbReference>
<dbReference type="InterPro" id="IPR020843">
    <property type="entry name" value="ER"/>
</dbReference>
<evidence type="ECO:0000313" key="2">
    <source>
        <dbReference type="EMBL" id="SIR51249.1"/>
    </source>
</evidence>
<dbReference type="Gene3D" id="3.40.50.720">
    <property type="entry name" value="NAD(P)-binding Rossmann-like Domain"/>
    <property type="match status" value="1"/>
</dbReference>
<dbReference type="GO" id="GO:0016491">
    <property type="term" value="F:oxidoreductase activity"/>
    <property type="evidence" value="ECO:0007669"/>
    <property type="project" value="InterPro"/>
</dbReference>
<dbReference type="SUPFAM" id="SSF51735">
    <property type="entry name" value="NAD(P)-binding Rossmann-fold domains"/>
    <property type="match status" value="1"/>
</dbReference>
<dbReference type="PANTHER" id="PTHR44013">
    <property type="entry name" value="ZINC-TYPE ALCOHOL DEHYDROGENASE-LIKE PROTEIN C16A3.02C"/>
    <property type="match status" value="1"/>
</dbReference>
<name>A0A1N7BIN4_9ACTN</name>
<reference evidence="3" key="1">
    <citation type="submission" date="2017-01" db="EMBL/GenBank/DDBJ databases">
        <authorList>
            <person name="Varghese N."/>
            <person name="Submissions S."/>
        </authorList>
    </citation>
    <scope>NUCLEOTIDE SEQUENCE [LARGE SCALE GENOMIC DNA]</scope>
    <source>
        <strain evidence="3">ATCC 12950</strain>
    </source>
</reference>
<dbReference type="Proteomes" id="UP000186096">
    <property type="component" value="Unassembled WGS sequence"/>
</dbReference>
<dbReference type="InterPro" id="IPR011032">
    <property type="entry name" value="GroES-like_sf"/>
</dbReference>
<accession>A0A1N7BIN4</accession>
<dbReference type="CDD" id="cd05289">
    <property type="entry name" value="MDR_like_2"/>
    <property type="match status" value="1"/>
</dbReference>
<gene>
    <name evidence="2" type="ORF">SAMN05421833_11014</name>
</gene>
<dbReference type="EMBL" id="FTNI01000010">
    <property type="protein sequence ID" value="SIR51249.1"/>
    <property type="molecule type" value="Genomic_DNA"/>
</dbReference>
<feature type="domain" description="Enoyl reductase (ER)" evidence="1">
    <location>
        <begin position="15"/>
        <end position="309"/>
    </location>
</feature>
<keyword evidence="3" id="KW-1185">Reference proteome</keyword>
<dbReference type="InterPro" id="IPR052733">
    <property type="entry name" value="Chloroplast_QOR"/>
</dbReference>
<dbReference type="SMART" id="SM00829">
    <property type="entry name" value="PKS_ER"/>
    <property type="match status" value="1"/>
</dbReference>
<dbReference type="InterPro" id="IPR013154">
    <property type="entry name" value="ADH-like_N"/>
</dbReference>
<evidence type="ECO:0000313" key="3">
    <source>
        <dbReference type="Proteomes" id="UP000186096"/>
    </source>
</evidence>
<dbReference type="InterPro" id="IPR002364">
    <property type="entry name" value="Quin_OxRdtase/zeta-crystal_CS"/>
</dbReference>
<dbReference type="PANTHER" id="PTHR44013:SF1">
    <property type="entry name" value="ZINC-TYPE ALCOHOL DEHYDROGENASE-LIKE PROTEIN C16A3.02C"/>
    <property type="match status" value="1"/>
</dbReference>
<protein>
    <submittedName>
        <fullName evidence="2">NADPH:quinone reductase</fullName>
    </submittedName>
</protein>
<dbReference type="InterPro" id="IPR036291">
    <property type="entry name" value="NAD(P)-bd_dom_sf"/>
</dbReference>
<dbReference type="OrthoDB" id="3727682at2"/>
<dbReference type="Gene3D" id="3.90.180.10">
    <property type="entry name" value="Medium-chain alcohol dehydrogenases, catalytic domain"/>
    <property type="match status" value="1"/>
</dbReference>
<dbReference type="RefSeq" id="WP_076435593.1">
    <property type="nucleotide sequence ID" value="NZ_FTNI01000010.1"/>
</dbReference>
<dbReference type="SUPFAM" id="SSF50129">
    <property type="entry name" value="GroES-like"/>
    <property type="match status" value="1"/>
</dbReference>
<proteinExistence type="predicted"/>
<dbReference type="STRING" id="58117.SAMN05421833_11014"/>
<dbReference type="Pfam" id="PF08240">
    <property type="entry name" value="ADH_N"/>
    <property type="match status" value="1"/>
</dbReference>
<dbReference type="AlphaFoldDB" id="A0A1N7BIN4"/>
<sequence length="322" mass="33614">MSQPEMAAVVIDAFGGPEVLRLTRSPRPQPGPGEVQIKVHAVGVNPADWKTRQGHVGALISQFPAVLGWDVAGTVSGAGPGVHAFAVGDRVFGLPAFPQPANTYAEYVTAHVNELAALPDGVTFPVAAGAPLAALTAWQALFEAAKLRGGQRVLVNAAAGGVGHIAVQLARGAGAEVLAIASPRNRSFVEGLGATQVLDYSRELAVQVGGPVDVVIDAHGEAEDELAELLRPGGTFVSIVSPDLERFRARGLIAYIVFVHPEGRQLDRVAELLGRGDLLINIDRTFPLDQAADAHAYAERGHTRGKVVLEVLTEDGNPDSAA</sequence>
<evidence type="ECO:0000259" key="1">
    <source>
        <dbReference type="SMART" id="SM00829"/>
    </source>
</evidence>